<protein>
    <recommendedName>
        <fullName evidence="1">Calcineurin-like phosphoesterase domain-containing protein</fullName>
    </recommendedName>
</protein>
<evidence type="ECO:0000313" key="3">
    <source>
        <dbReference type="Proteomes" id="UP000642070"/>
    </source>
</evidence>
<keyword evidence="3" id="KW-1185">Reference proteome</keyword>
<dbReference type="AlphaFoldDB" id="A0A917WUH0"/>
<accession>A0A917WUH0</accession>
<evidence type="ECO:0000313" key="2">
    <source>
        <dbReference type="EMBL" id="GGM29736.1"/>
    </source>
</evidence>
<feature type="domain" description="Calcineurin-like phosphoesterase" evidence="1">
    <location>
        <begin position="1"/>
        <end position="215"/>
    </location>
</feature>
<dbReference type="EMBL" id="BMPI01000014">
    <property type="protein sequence ID" value="GGM29736.1"/>
    <property type="molecule type" value="Genomic_DNA"/>
</dbReference>
<sequence length="292" mass="31561">MLVAFVGDVHGRLLHAFAALLLLQRRRGVRLDAVVQVGDLGAFPSVERMDAPSRRFLAEHPAEGDFFRLLDPDPGLAAAVRGALELLPPMLFVSGNHEDFEFLAALHDGPVGPVAAVDPLGAVRHVADGSVIEVAGQRVAFLGRVEEPGYMDLDPAAHAELLAAPPGSADILVTHDGPHGLCTNWRGEPQGSPKLTALIDHLRPALHVSGHYHHPNGPRRYGRTVSYALSELVYPRHNRRRPEQSNPDQRVMPGAIGLYDTAAGTFELVADPWLSEVHGDHLDLASYLEGHS</sequence>
<organism evidence="2 3">
    <name type="scientific">Dactylosporangium sucinum</name>
    <dbReference type="NCBI Taxonomy" id="1424081"/>
    <lineage>
        <taxon>Bacteria</taxon>
        <taxon>Bacillati</taxon>
        <taxon>Actinomycetota</taxon>
        <taxon>Actinomycetes</taxon>
        <taxon>Micromonosporales</taxon>
        <taxon>Micromonosporaceae</taxon>
        <taxon>Dactylosporangium</taxon>
    </lineage>
</organism>
<dbReference type="InterPro" id="IPR004843">
    <property type="entry name" value="Calcineurin-like_PHP"/>
</dbReference>
<reference evidence="2" key="2">
    <citation type="submission" date="2020-09" db="EMBL/GenBank/DDBJ databases">
        <authorList>
            <person name="Sun Q."/>
            <person name="Ohkuma M."/>
        </authorList>
    </citation>
    <scope>NUCLEOTIDE SEQUENCE</scope>
    <source>
        <strain evidence="2">JCM 19831</strain>
    </source>
</reference>
<dbReference type="InterPro" id="IPR029052">
    <property type="entry name" value="Metallo-depent_PP-like"/>
</dbReference>
<dbReference type="Pfam" id="PF00149">
    <property type="entry name" value="Metallophos"/>
    <property type="match status" value="1"/>
</dbReference>
<dbReference type="RefSeq" id="WP_190250779.1">
    <property type="nucleotide sequence ID" value="NZ_BMPI01000014.1"/>
</dbReference>
<dbReference type="SUPFAM" id="SSF56300">
    <property type="entry name" value="Metallo-dependent phosphatases"/>
    <property type="match status" value="1"/>
</dbReference>
<proteinExistence type="predicted"/>
<dbReference type="GO" id="GO:0016787">
    <property type="term" value="F:hydrolase activity"/>
    <property type="evidence" value="ECO:0007669"/>
    <property type="project" value="InterPro"/>
</dbReference>
<name>A0A917WUH0_9ACTN</name>
<comment type="caution">
    <text evidence="2">The sequence shown here is derived from an EMBL/GenBank/DDBJ whole genome shotgun (WGS) entry which is preliminary data.</text>
</comment>
<dbReference type="Gene3D" id="3.60.21.10">
    <property type="match status" value="1"/>
</dbReference>
<gene>
    <name evidence="2" type="ORF">GCM10007977_033760</name>
</gene>
<dbReference type="Proteomes" id="UP000642070">
    <property type="component" value="Unassembled WGS sequence"/>
</dbReference>
<evidence type="ECO:0000259" key="1">
    <source>
        <dbReference type="Pfam" id="PF00149"/>
    </source>
</evidence>
<reference evidence="2" key="1">
    <citation type="journal article" date="2014" name="Int. J. Syst. Evol. Microbiol.">
        <title>Complete genome sequence of Corynebacterium casei LMG S-19264T (=DSM 44701T), isolated from a smear-ripened cheese.</title>
        <authorList>
            <consortium name="US DOE Joint Genome Institute (JGI-PGF)"/>
            <person name="Walter F."/>
            <person name="Albersmeier A."/>
            <person name="Kalinowski J."/>
            <person name="Ruckert C."/>
        </authorList>
    </citation>
    <scope>NUCLEOTIDE SEQUENCE</scope>
    <source>
        <strain evidence="2">JCM 19831</strain>
    </source>
</reference>